<keyword evidence="3" id="KW-1185">Reference proteome</keyword>
<sequence length="555" mass="62960">MKELIKNIKTIIFVVGMLLAAMIPNSCVQDNDIAMTEPERISPDDIKSYADLFKTFWNVMDERYNYFYEQKRRDGMDWGDVYNEYYPKFQALRTYDGSGTTAEKQADMEKAKQYFTDIIDPIIDRHFYVSFLIFGMNTRFHGGMKSKQENIYPFGEKFNYIQYQLVDPLAEQFQMEAFSTFGYMTGKVKADPSIRYLTYNSFFMSDVLKVDLRDQYLVPDAGNKLLLTEAEIVNSPLLSKIKDADLKNEIKNYSLSTLNQFNTFFNSVRVKNFNAGIKDFKNTEIVSDTFVKNTEDLLSGAEQLGEGYKYYFGPLLTDESIPYMNWFSSRMTEHVDFGYGLNDLKKALRKVLDGAPFYREILNPLHKGEIKKLILDLRGNGGGSVMDARFFVDRLITKKAIFSYQRTKEGNGRFNYTPWIPAETKPHQFGIPSDIPIVVLTDKGSASMAEMTTLMLRSQGNQVISIGDYSAGATAGLAGSDDFNGGIQGFSGVMFLYMPLMAMKDASGNIVEGVGVKPNIYVSPPSDAEINAMSQSPETFVDRVMNEAVKYLSSK</sequence>
<dbReference type="SUPFAM" id="SSF52096">
    <property type="entry name" value="ClpP/crotonase"/>
    <property type="match status" value="1"/>
</dbReference>
<dbReference type="GO" id="GO:0004175">
    <property type="term" value="F:endopeptidase activity"/>
    <property type="evidence" value="ECO:0007669"/>
    <property type="project" value="TreeGrafter"/>
</dbReference>
<evidence type="ECO:0000313" key="3">
    <source>
        <dbReference type="Proteomes" id="UP000188947"/>
    </source>
</evidence>
<organism evidence="2 3">
    <name type="scientific">Elizabethkingia meningoseptica</name>
    <name type="common">Chryseobacterium meningosepticum</name>
    <dbReference type="NCBI Taxonomy" id="238"/>
    <lineage>
        <taxon>Bacteria</taxon>
        <taxon>Pseudomonadati</taxon>
        <taxon>Bacteroidota</taxon>
        <taxon>Flavobacteriia</taxon>
        <taxon>Flavobacteriales</taxon>
        <taxon>Weeksellaceae</taxon>
        <taxon>Elizabethkingia</taxon>
    </lineage>
</organism>
<dbReference type="InterPro" id="IPR029045">
    <property type="entry name" value="ClpP/crotonase-like_dom_sf"/>
</dbReference>
<protein>
    <submittedName>
        <fullName evidence="2">Peptidase S41</fullName>
    </submittedName>
</protein>
<dbReference type="PANTHER" id="PTHR32060:SF30">
    <property type="entry name" value="CARBOXY-TERMINAL PROCESSING PROTEASE CTPA"/>
    <property type="match status" value="1"/>
</dbReference>
<dbReference type="PANTHER" id="PTHR32060">
    <property type="entry name" value="TAIL-SPECIFIC PROTEASE"/>
    <property type="match status" value="1"/>
</dbReference>
<accession>A0A1T3I2E3</accession>
<dbReference type="CDD" id="cd06567">
    <property type="entry name" value="Peptidase_S41"/>
    <property type="match status" value="1"/>
</dbReference>
<dbReference type="Pfam" id="PF03572">
    <property type="entry name" value="Peptidase_S41"/>
    <property type="match status" value="1"/>
</dbReference>
<reference evidence="2 3" key="1">
    <citation type="submission" date="2016-11" db="EMBL/GenBank/DDBJ databases">
        <title>Genome sequence and comparative genomic analysis of clinical strain Elizabethkingia meningoseptica 61421 PRCM.</title>
        <authorList>
            <person name="Wang M."/>
            <person name="Hu S."/>
            <person name="Cao L."/>
            <person name="Jiang T."/>
            <person name="Zhou Y."/>
            <person name="Ming D."/>
        </authorList>
    </citation>
    <scope>NUCLEOTIDE SEQUENCE [LARGE SCALE GENOMIC DNA]</scope>
    <source>
        <strain evidence="2 3">61421 PRCM</strain>
    </source>
</reference>
<dbReference type="OrthoDB" id="5480566at2"/>
<dbReference type="GO" id="GO:0030288">
    <property type="term" value="C:outer membrane-bounded periplasmic space"/>
    <property type="evidence" value="ECO:0007669"/>
    <property type="project" value="TreeGrafter"/>
</dbReference>
<name>A0A1T3I2E3_ELIME</name>
<dbReference type="EMBL" id="MPOG01000014">
    <property type="protein sequence ID" value="OOH94493.1"/>
    <property type="molecule type" value="Genomic_DNA"/>
</dbReference>
<gene>
    <name evidence="2" type="ORF">BMF97_13210</name>
</gene>
<proteinExistence type="predicted"/>
<evidence type="ECO:0000259" key="1">
    <source>
        <dbReference type="SMART" id="SM00245"/>
    </source>
</evidence>
<dbReference type="GO" id="GO:0006508">
    <property type="term" value="P:proteolysis"/>
    <property type="evidence" value="ECO:0007669"/>
    <property type="project" value="InterPro"/>
</dbReference>
<dbReference type="Gene3D" id="3.30.750.44">
    <property type="match status" value="1"/>
</dbReference>
<dbReference type="InterPro" id="IPR005151">
    <property type="entry name" value="Tail-specific_protease"/>
</dbReference>
<dbReference type="Gene3D" id="3.90.226.10">
    <property type="entry name" value="2-enoyl-CoA Hydratase, Chain A, domain 1"/>
    <property type="match status" value="1"/>
</dbReference>
<evidence type="ECO:0000313" key="2">
    <source>
        <dbReference type="EMBL" id="OOH94493.1"/>
    </source>
</evidence>
<dbReference type="SMART" id="SM00245">
    <property type="entry name" value="TSPc"/>
    <property type="match status" value="1"/>
</dbReference>
<dbReference type="GO" id="GO:0007165">
    <property type="term" value="P:signal transduction"/>
    <property type="evidence" value="ECO:0007669"/>
    <property type="project" value="TreeGrafter"/>
</dbReference>
<dbReference type="GO" id="GO:0008236">
    <property type="term" value="F:serine-type peptidase activity"/>
    <property type="evidence" value="ECO:0007669"/>
    <property type="project" value="InterPro"/>
</dbReference>
<dbReference type="STRING" id="238.BBD35_12530"/>
<dbReference type="RefSeq" id="WP_070904542.1">
    <property type="nucleotide sequence ID" value="NZ_CP016378.1"/>
</dbReference>
<comment type="caution">
    <text evidence="2">The sequence shown here is derived from an EMBL/GenBank/DDBJ whole genome shotgun (WGS) entry which is preliminary data.</text>
</comment>
<dbReference type="Proteomes" id="UP000188947">
    <property type="component" value="Unassembled WGS sequence"/>
</dbReference>
<feature type="domain" description="Tail specific protease" evidence="1">
    <location>
        <begin position="315"/>
        <end position="523"/>
    </location>
</feature>
<dbReference type="AlphaFoldDB" id="A0A1T3I2E3"/>